<proteinExistence type="predicted"/>
<comment type="caution">
    <text evidence="2">The sequence shown here is derived from an EMBL/GenBank/DDBJ whole genome shotgun (WGS) entry which is preliminary data.</text>
</comment>
<evidence type="ECO:0000313" key="3">
    <source>
        <dbReference type="Proteomes" id="UP000527355"/>
    </source>
</evidence>
<keyword evidence="3" id="KW-1185">Reference proteome</keyword>
<feature type="region of interest" description="Disordered" evidence="1">
    <location>
        <begin position="20"/>
        <end position="67"/>
    </location>
</feature>
<protein>
    <submittedName>
        <fullName evidence="2">Uncharacterized protein</fullName>
    </submittedName>
</protein>
<evidence type="ECO:0000256" key="1">
    <source>
        <dbReference type="SAM" id="MobiDB-lite"/>
    </source>
</evidence>
<dbReference type="AlphaFoldDB" id="A0A7J7Z611"/>
<reference evidence="2 3" key="1">
    <citation type="journal article" date="2020" name="Nature">
        <title>Six reference-quality genomes reveal evolution of bat adaptations.</title>
        <authorList>
            <person name="Jebb D."/>
            <person name="Huang Z."/>
            <person name="Pippel M."/>
            <person name="Hughes G.M."/>
            <person name="Lavrichenko K."/>
            <person name="Devanna P."/>
            <person name="Winkler S."/>
            <person name="Jermiin L.S."/>
            <person name="Skirmuntt E.C."/>
            <person name="Katzourakis A."/>
            <person name="Burkitt-Gray L."/>
            <person name="Ray D.A."/>
            <person name="Sullivan K.A.M."/>
            <person name="Roscito J.G."/>
            <person name="Kirilenko B.M."/>
            <person name="Davalos L.M."/>
            <person name="Corthals A.P."/>
            <person name="Power M.L."/>
            <person name="Jones G."/>
            <person name="Ransome R.D."/>
            <person name="Dechmann D.K.N."/>
            <person name="Locatelli A.G."/>
            <person name="Puechmaille S.J."/>
            <person name="Fedrigo O."/>
            <person name="Jarvis E.D."/>
            <person name="Hiller M."/>
            <person name="Vernes S.C."/>
            <person name="Myers E.W."/>
            <person name="Teeling E.C."/>
        </authorList>
    </citation>
    <scope>NUCLEOTIDE SEQUENCE [LARGE SCALE GENOMIC DNA]</scope>
    <source>
        <strain evidence="2">MMyoMyo1</strain>
        <tissue evidence="2">Flight muscle</tissue>
    </source>
</reference>
<dbReference type="Proteomes" id="UP000527355">
    <property type="component" value="Unassembled WGS sequence"/>
</dbReference>
<sequence>MSSSSGAGCGCEQSRHRQQVREAAASFDCPSGAGGDGEALRGNQGLQPQLAPTDSNKQSGSAPGASSGCEWWLWHQQRVQMGLAPAAGANTRQDCGAWEQRIFSNHQRLAPMTATGTPPWSGVPAHLLYHPTIADACHVPHAPLGGQCTS</sequence>
<gene>
    <name evidence="2" type="ORF">mMyoMyo1_010787</name>
</gene>
<accession>A0A7J7Z611</accession>
<evidence type="ECO:0000313" key="2">
    <source>
        <dbReference type="EMBL" id="KAF6369465.1"/>
    </source>
</evidence>
<name>A0A7J7Z611_MYOMY</name>
<organism evidence="2 3">
    <name type="scientific">Myotis myotis</name>
    <name type="common">Greater mouse-eared bat</name>
    <name type="synonym">Vespertilio myotis</name>
    <dbReference type="NCBI Taxonomy" id="51298"/>
    <lineage>
        <taxon>Eukaryota</taxon>
        <taxon>Metazoa</taxon>
        <taxon>Chordata</taxon>
        <taxon>Craniata</taxon>
        <taxon>Vertebrata</taxon>
        <taxon>Euteleostomi</taxon>
        <taxon>Mammalia</taxon>
        <taxon>Eutheria</taxon>
        <taxon>Laurasiatheria</taxon>
        <taxon>Chiroptera</taxon>
        <taxon>Yangochiroptera</taxon>
        <taxon>Vespertilionidae</taxon>
        <taxon>Myotis</taxon>
    </lineage>
</organism>
<dbReference type="EMBL" id="JABWUV010000003">
    <property type="protein sequence ID" value="KAF6369465.1"/>
    <property type="molecule type" value="Genomic_DNA"/>
</dbReference>
<feature type="compositionally biased region" description="Polar residues" evidence="1">
    <location>
        <begin position="44"/>
        <end position="61"/>
    </location>
</feature>